<accession>A0A399IZU8</accession>
<keyword evidence="1" id="KW-1133">Transmembrane helix</keyword>
<keyword evidence="1" id="KW-0812">Transmembrane</keyword>
<evidence type="ECO:0000313" key="3">
    <source>
        <dbReference type="EMBL" id="RII37122.1"/>
    </source>
</evidence>
<dbReference type="PANTHER" id="PTHR37312:SF1">
    <property type="entry name" value="MEMBRANE-BOUND ACYLTRANSFERASE YKRP-RELATED"/>
    <property type="match status" value="1"/>
</dbReference>
<dbReference type="InterPro" id="IPR052734">
    <property type="entry name" value="Nod_factor_acetyltransferase"/>
</dbReference>
<keyword evidence="3" id="KW-0808">Transferase</keyword>
<feature type="transmembrane region" description="Helical" evidence="1">
    <location>
        <begin position="267"/>
        <end position="289"/>
    </location>
</feature>
<dbReference type="AlphaFoldDB" id="A0A399IZU8"/>
<feature type="transmembrane region" description="Helical" evidence="1">
    <location>
        <begin position="96"/>
        <end position="115"/>
    </location>
</feature>
<feature type="transmembrane region" description="Helical" evidence="1">
    <location>
        <begin position="127"/>
        <end position="149"/>
    </location>
</feature>
<gene>
    <name evidence="3" type="ORF">DL237_18740</name>
</gene>
<organism evidence="3 4">
    <name type="scientific">Pseudooceanicola sediminis</name>
    <dbReference type="NCBI Taxonomy" id="2211117"/>
    <lineage>
        <taxon>Bacteria</taxon>
        <taxon>Pseudomonadati</taxon>
        <taxon>Pseudomonadota</taxon>
        <taxon>Alphaproteobacteria</taxon>
        <taxon>Rhodobacterales</taxon>
        <taxon>Paracoccaceae</taxon>
        <taxon>Pseudooceanicola</taxon>
    </lineage>
</organism>
<feature type="transmembrane region" description="Helical" evidence="1">
    <location>
        <begin position="156"/>
        <end position="173"/>
    </location>
</feature>
<dbReference type="PANTHER" id="PTHR37312">
    <property type="entry name" value="MEMBRANE-BOUND ACYLTRANSFERASE YKRP-RELATED"/>
    <property type="match status" value="1"/>
</dbReference>
<comment type="caution">
    <text evidence="3">The sequence shown here is derived from an EMBL/GenBank/DDBJ whole genome shotgun (WGS) entry which is preliminary data.</text>
</comment>
<feature type="domain" description="Acyltransferase 3" evidence="2">
    <location>
        <begin position="22"/>
        <end position="316"/>
    </location>
</feature>
<feature type="transmembrane region" description="Helical" evidence="1">
    <location>
        <begin position="21"/>
        <end position="40"/>
    </location>
</feature>
<dbReference type="InterPro" id="IPR002656">
    <property type="entry name" value="Acyl_transf_3_dom"/>
</dbReference>
<feature type="transmembrane region" description="Helical" evidence="1">
    <location>
        <begin position="235"/>
        <end position="255"/>
    </location>
</feature>
<reference evidence="3 4" key="1">
    <citation type="submission" date="2018-08" db="EMBL/GenBank/DDBJ databases">
        <title>Pseudooceanicola sediminis CY03 in the family Rhodobacteracea.</title>
        <authorList>
            <person name="Zhang Y.-J."/>
        </authorList>
    </citation>
    <scope>NUCLEOTIDE SEQUENCE [LARGE SCALE GENOMIC DNA]</scope>
    <source>
        <strain evidence="3 4">CY03</strain>
    </source>
</reference>
<dbReference type="EMBL" id="QWJJ01000021">
    <property type="protein sequence ID" value="RII37122.1"/>
    <property type="molecule type" value="Genomic_DNA"/>
</dbReference>
<evidence type="ECO:0000256" key="1">
    <source>
        <dbReference type="SAM" id="Phobius"/>
    </source>
</evidence>
<dbReference type="Proteomes" id="UP000265848">
    <property type="component" value="Unassembled WGS sequence"/>
</dbReference>
<keyword evidence="3" id="KW-0012">Acyltransferase</keyword>
<feature type="transmembrane region" description="Helical" evidence="1">
    <location>
        <begin position="209"/>
        <end position="229"/>
    </location>
</feature>
<dbReference type="Pfam" id="PF01757">
    <property type="entry name" value="Acyl_transf_3"/>
    <property type="match status" value="1"/>
</dbReference>
<feature type="transmembrane region" description="Helical" evidence="1">
    <location>
        <begin position="60"/>
        <end position="76"/>
    </location>
</feature>
<evidence type="ECO:0000259" key="2">
    <source>
        <dbReference type="Pfam" id="PF01757"/>
    </source>
</evidence>
<proteinExistence type="predicted"/>
<keyword evidence="4" id="KW-1185">Reference proteome</keyword>
<keyword evidence="1" id="KW-0472">Membrane</keyword>
<name>A0A399IZU8_9RHOB</name>
<evidence type="ECO:0000313" key="4">
    <source>
        <dbReference type="Proteomes" id="UP000265848"/>
    </source>
</evidence>
<dbReference type="OrthoDB" id="9814956at2"/>
<dbReference type="RefSeq" id="WP_119400579.1">
    <property type="nucleotide sequence ID" value="NZ_QWJJ01000021.1"/>
</dbReference>
<feature type="transmembrane region" description="Helical" evidence="1">
    <location>
        <begin position="295"/>
        <end position="319"/>
    </location>
</feature>
<feature type="transmembrane region" description="Helical" evidence="1">
    <location>
        <begin position="179"/>
        <end position="197"/>
    </location>
</feature>
<sequence>MSIQQQASGSRTSGQAQGGRIVWLDIGRAIGIVLVVYGHVVRGLFSSHILADPVWRQVDFAIYTFHMPLFFFLSGMNVRPSREKPGFFARRARAIVLPYLVFSLLQGAVQVVLAGSTNGNKGWADLLLIPIFPISPFWFLYVLLIYVGVVSVWRPGWPMMAVAAVLLLLSPLARDMDGWILFQILYFFAFYVAGVLWQPPRLAAGPRALVGLGCLIVWAGGAGLALFAGVPVDGYYALVMLPVTLAGIGMVIMLAQMLEGVGGWLSYIGQNVIAIYVMHILAAAGTRIILSGFGISSPALLVVLGTMAGVVLPLIALVVMQRLKIARFAGLPQR</sequence>
<dbReference type="GO" id="GO:0016747">
    <property type="term" value="F:acyltransferase activity, transferring groups other than amino-acyl groups"/>
    <property type="evidence" value="ECO:0007669"/>
    <property type="project" value="InterPro"/>
</dbReference>
<protein>
    <submittedName>
        <fullName evidence="3">Acyltransferase</fullName>
    </submittedName>
</protein>